<comment type="catalytic activity">
    <reaction evidence="11 12">
        <text>NAD(+) + (deoxyribonucleotide)n-3'-hydroxyl + 5'-phospho-(deoxyribonucleotide)m = (deoxyribonucleotide)n+m + AMP + beta-nicotinamide D-nucleotide.</text>
        <dbReference type="EC" id="6.5.1.2"/>
    </reaction>
</comment>
<dbReference type="PROSITE" id="PS01055">
    <property type="entry name" value="DNA_LIGASE_N1"/>
    <property type="match status" value="1"/>
</dbReference>
<dbReference type="eggNOG" id="COG0272">
    <property type="taxonomic scope" value="Bacteria"/>
</dbReference>
<dbReference type="SUPFAM" id="SSF56091">
    <property type="entry name" value="DNA ligase/mRNA capping enzyme, catalytic domain"/>
    <property type="match status" value="1"/>
</dbReference>
<dbReference type="InterPro" id="IPR001357">
    <property type="entry name" value="BRCT_dom"/>
</dbReference>
<evidence type="ECO:0000313" key="15">
    <source>
        <dbReference type="Proteomes" id="UP000182584"/>
    </source>
</evidence>
<feature type="binding site" evidence="12">
    <location>
        <position position="285"/>
    </location>
    <ligand>
        <name>NAD(+)</name>
        <dbReference type="ChEBI" id="CHEBI:57540"/>
    </ligand>
</feature>
<dbReference type="SUPFAM" id="SSF52113">
    <property type="entry name" value="BRCT domain"/>
    <property type="match status" value="1"/>
</dbReference>
<feature type="binding site" evidence="12">
    <location>
        <position position="403"/>
    </location>
    <ligand>
        <name>Zn(2+)</name>
        <dbReference type="ChEBI" id="CHEBI:29105"/>
    </ligand>
</feature>
<evidence type="ECO:0000256" key="3">
    <source>
        <dbReference type="ARBA" id="ARBA00022705"/>
    </source>
</evidence>
<feature type="binding site" evidence="12">
    <location>
        <position position="406"/>
    </location>
    <ligand>
        <name>Zn(2+)</name>
        <dbReference type="ChEBI" id="CHEBI:29105"/>
    </ligand>
</feature>
<dbReference type="CDD" id="cd17748">
    <property type="entry name" value="BRCT_DNA_ligase_like"/>
    <property type="match status" value="1"/>
</dbReference>
<dbReference type="Pfam" id="PF00533">
    <property type="entry name" value="BRCT"/>
    <property type="match status" value="1"/>
</dbReference>
<dbReference type="Pfam" id="PF12826">
    <property type="entry name" value="HHH_2"/>
    <property type="match status" value="1"/>
</dbReference>
<keyword evidence="3 12" id="KW-0235">DNA replication</keyword>
<evidence type="ECO:0000256" key="2">
    <source>
        <dbReference type="ARBA" id="ARBA00022598"/>
    </source>
</evidence>
<comment type="cofactor">
    <cofactor evidence="12">
        <name>Mg(2+)</name>
        <dbReference type="ChEBI" id="CHEBI:18420"/>
    </cofactor>
    <cofactor evidence="12">
        <name>Mn(2+)</name>
        <dbReference type="ChEBI" id="CHEBI:29035"/>
    </cofactor>
</comment>
<dbReference type="Gene3D" id="3.40.50.10190">
    <property type="entry name" value="BRCT domain"/>
    <property type="match status" value="1"/>
</dbReference>
<keyword evidence="2 12" id="KW-0436">Ligase</keyword>
<reference evidence="14 15" key="1">
    <citation type="submission" date="2016-10" db="EMBL/GenBank/DDBJ databases">
        <authorList>
            <person name="de Groot N.N."/>
        </authorList>
    </citation>
    <scope>NUCLEOTIDE SEQUENCE [LARGE SCALE GENOMIC DNA]</scope>
    <source>
        <strain evidence="14 15">AR40</strain>
    </source>
</reference>
<dbReference type="InterPro" id="IPR013839">
    <property type="entry name" value="DNAligase_adenylation"/>
</dbReference>
<evidence type="ECO:0000256" key="8">
    <source>
        <dbReference type="ARBA" id="ARBA00023027"/>
    </source>
</evidence>
<proteinExistence type="inferred from homology"/>
<dbReference type="EMBL" id="FOGJ01000004">
    <property type="protein sequence ID" value="SER35324.1"/>
    <property type="molecule type" value="Genomic_DNA"/>
</dbReference>
<keyword evidence="5 12" id="KW-0227">DNA damage</keyword>
<feature type="domain" description="BRCT" evidence="13">
    <location>
        <begin position="586"/>
        <end position="667"/>
    </location>
</feature>
<feature type="binding site" evidence="12">
    <location>
        <begin position="34"/>
        <end position="38"/>
    </location>
    <ligand>
        <name>NAD(+)</name>
        <dbReference type="ChEBI" id="CHEBI:57540"/>
    </ligand>
</feature>
<dbReference type="GO" id="GO:0003677">
    <property type="term" value="F:DNA binding"/>
    <property type="evidence" value="ECO:0007669"/>
    <property type="project" value="InterPro"/>
</dbReference>
<keyword evidence="6 12" id="KW-0862">Zinc</keyword>
<evidence type="ECO:0000256" key="5">
    <source>
        <dbReference type="ARBA" id="ARBA00022763"/>
    </source>
</evidence>
<dbReference type="Pfam" id="PF03119">
    <property type="entry name" value="DNA_ligase_ZBD"/>
    <property type="match status" value="1"/>
</dbReference>
<dbReference type="Gene3D" id="2.40.50.140">
    <property type="entry name" value="Nucleic acid-binding proteins"/>
    <property type="match status" value="1"/>
</dbReference>
<evidence type="ECO:0000256" key="10">
    <source>
        <dbReference type="ARBA" id="ARBA00023211"/>
    </source>
</evidence>
<dbReference type="Proteomes" id="UP000182584">
    <property type="component" value="Unassembled WGS sequence"/>
</dbReference>
<evidence type="ECO:0000259" key="13">
    <source>
        <dbReference type="PROSITE" id="PS50172"/>
    </source>
</evidence>
<dbReference type="InterPro" id="IPR004149">
    <property type="entry name" value="Znf_DNAligase_C4"/>
</dbReference>
<feature type="binding site" evidence="12">
    <location>
        <position position="309"/>
    </location>
    <ligand>
        <name>NAD(+)</name>
        <dbReference type="ChEBI" id="CHEBI:57540"/>
    </ligand>
</feature>
<name>A0A1H9NH62_BUTFI</name>
<dbReference type="PIRSF" id="PIRSF001604">
    <property type="entry name" value="LigA"/>
    <property type="match status" value="1"/>
</dbReference>
<dbReference type="InterPro" id="IPR001679">
    <property type="entry name" value="DNA_ligase"/>
</dbReference>
<feature type="binding site" evidence="12">
    <location>
        <position position="113"/>
    </location>
    <ligand>
        <name>NAD(+)</name>
        <dbReference type="ChEBI" id="CHEBI:57540"/>
    </ligand>
</feature>
<dbReference type="NCBIfam" id="TIGR00575">
    <property type="entry name" value="dnlj"/>
    <property type="match status" value="1"/>
</dbReference>
<evidence type="ECO:0000256" key="6">
    <source>
        <dbReference type="ARBA" id="ARBA00022833"/>
    </source>
</evidence>
<keyword evidence="7 12" id="KW-0460">Magnesium</keyword>
<keyword evidence="9 12" id="KW-0234">DNA repair</keyword>
<dbReference type="GO" id="GO:0046872">
    <property type="term" value="F:metal ion binding"/>
    <property type="evidence" value="ECO:0007669"/>
    <property type="project" value="UniProtKB-KW"/>
</dbReference>
<protein>
    <recommendedName>
        <fullName evidence="12">DNA ligase</fullName>
        <ecNumber evidence="12">6.5.1.2</ecNumber>
    </recommendedName>
    <alternativeName>
        <fullName evidence="12">Polydeoxyribonucleotide synthase [NAD(+)]</fullName>
    </alternativeName>
</protein>
<dbReference type="NCBIfam" id="NF005932">
    <property type="entry name" value="PRK07956.1"/>
    <property type="match status" value="1"/>
</dbReference>
<sequence>MGETNLIQEYNKLCETIKYHMDRYYNQDAPEISDYEYDQLMLQLKAVEKEHPELISKDSPTRIIGGSVKRTAGVTVEHDVPMLSIQDVFSKEEVLEWVHDVRAMHPDVRFCVEHKIDGLSMSIRYENGKLTLAETRGDGLIGEDVTSNALVIPDVVRSISSEFNSLEVRGEVYMSHEDFDKTNRIQEAHGKKTFANPRNCAAGTLRQLDSGMVRERGLSMFIFNIQRSDPQIASHSEGLEKMKALKMAVVPSTVCVTDDEILAQIDAIGESRGSLPYDIDGAVIKIDQIAYRDDFPAGSKYSSGHIAYKYPPEEKEAVIKDIELSVGMTGRVNPTAVFSEVRLCGTTVSRATLHNQDFIDNLGIGIGRTVLVYKSGEIIPKIRSVVASKNPADSVTFKIPDVCPVCGGKVIREPDTADMICTNDDCPAKLERRIINFVGRDAMDIKGFGEEYIRTLIENGYLHDIADIYLLKDYRQELIEKGLIGKEKGTDNVLNAIEGSKSNEPFRLLTGLSIPNVGKTSSKTIMKAFNSIDDLMHARVDQLVEVQDVGETTALCIHDFFHKDSNIRLLERLKEYGLTFDMEVVEASSELAGQTYVITGSLEKFANRDAMVAFIESHGGSVSGSVSKKTFALINNDIASNSGKNKKAKELGIPIITEEEFLSKVQS</sequence>
<evidence type="ECO:0000256" key="7">
    <source>
        <dbReference type="ARBA" id="ARBA00022842"/>
    </source>
</evidence>
<dbReference type="InterPro" id="IPR004150">
    <property type="entry name" value="NAD_DNA_ligase_OB"/>
</dbReference>
<dbReference type="GO" id="GO:0006260">
    <property type="term" value="P:DNA replication"/>
    <property type="evidence" value="ECO:0007669"/>
    <property type="project" value="UniProtKB-KW"/>
</dbReference>
<dbReference type="InterPro" id="IPR010994">
    <property type="entry name" value="RuvA_2-like"/>
</dbReference>
<dbReference type="InterPro" id="IPR041663">
    <property type="entry name" value="DisA/LigA_HHH"/>
</dbReference>
<feature type="binding site" evidence="12">
    <location>
        <begin position="84"/>
        <end position="85"/>
    </location>
    <ligand>
        <name>NAD(+)</name>
        <dbReference type="ChEBI" id="CHEBI:57540"/>
    </ligand>
</feature>
<feature type="binding site" evidence="12">
    <location>
        <position position="136"/>
    </location>
    <ligand>
        <name>NAD(+)</name>
        <dbReference type="ChEBI" id="CHEBI:57540"/>
    </ligand>
</feature>
<dbReference type="GO" id="GO:0003911">
    <property type="term" value="F:DNA ligase (NAD+) activity"/>
    <property type="evidence" value="ECO:0007669"/>
    <property type="project" value="UniProtKB-UniRule"/>
</dbReference>
<evidence type="ECO:0000313" key="14">
    <source>
        <dbReference type="EMBL" id="SER35324.1"/>
    </source>
</evidence>
<dbReference type="Gene3D" id="6.20.10.30">
    <property type="match status" value="1"/>
</dbReference>
<dbReference type="InterPro" id="IPR003583">
    <property type="entry name" value="Hlx-hairpin-Hlx_DNA-bd_motif"/>
</dbReference>
<dbReference type="InterPro" id="IPR013840">
    <property type="entry name" value="DNAligase_N"/>
</dbReference>
<dbReference type="SUPFAM" id="SSF50249">
    <property type="entry name" value="Nucleic acid-binding proteins"/>
    <property type="match status" value="1"/>
</dbReference>
<evidence type="ECO:0000256" key="4">
    <source>
        <dbReference type="ARBA" id="ARBA00022723"/>
    </source>
</evidence>
<comment type="similarity">
    <text evidence="12">Belongs to the NAD-dependent DNA ligase family. LigA subfamily.</text>
</comment>
<dbReference type="Gene3D" id="1.10.287.610">
    <property type="entry name" value="Helix hairpin bin"/>
    <property type="match status" value="1"/>
</dbReference>
<gene>
    <name evidence="12" type="primary">ligA</name>
    <name evidence="14" type="ORF">SAMN04487884_104193</name>
</gene>
<feature type="binding site" evidence="12">
    <location>
        <position position="426"/>
    </location>
    <ligand>
        <name>Zn(2+)</name>
        <dbReference type="ChEBI" id="CHEBI:29105"/>
    </ligand>
</feature>
<organism evidence="14 15">
    <name type="scientific">Butyrivibrio fibrisolvens</name>
    <dbReference type="NCBI Taxonomy" id="831"/>
    <lineage>
        <taxon>Bacteria</taxon>
        <taxon>Bacillati</taxon>
        <taxon>Bacillota</taxon>
        <taxon>Clostridia</taxon>
        <taxon>Lachnospirales</taxon>
        <taxon>Lachnospiraceae</taxon>
        <taxon>Butyrivibrio</taxon>
    </lineage>
</organism>
<keyword evidence="10 12" id="KW-0464">Manganese</keyword>
<dbReference type="InterPro" id="IPR012340">
    <property type="entry name" value="NA-bd_OB-fold"/>
</dbReference>
<dbReference type="SMART" id="SM00532">
    <property type="entry name" value="LIGANc"/>
    <property type="match status" value="1"/>
</dbReference>
<feature type="binding site" evidence="12">
    <location>
        <position position="171"/>
    </location>
    <ligand>
        <name>NAD(+)</name>
        <dbReference type="ChEBI" id="CHEBI:57540"/>
    </ligand>
</feature>
<feature type="active site" description="N6-AMP-lysine intermediate" evidence="12">
    <location>
        <position position="115"/>
    </location>
</feature>
<dbReference type="RefSeq" id="WP_074754708.1">
    <property type="nucleotide sequence ID" value="NZ_FOGJ01000004.1"/>
</dbReference>
<dbReference type="EC" id="6.5.1.2" evidence="12"/>
<evidence type="ECO:0000256" key="1">
    <source>
        <dbReference type="ARBA" id="ARBA00004067"/>
    </source>
</evidence>
<keyword evidence="8 12" id="KW-0520">NAD</keyword>
<dbReference type="GO" id="GO:0006281">
    <property type="term" value="P:DNA repair"/>
    <property type="evidence" value="ECO:0007669"/>
    <property type="project" value="UniProtKB-KW"/>
</dbReference>
<dbReference type="SUPFAM" id="SSF47781">
    <property type="entry name" value="RuvA domain 2-like"/>
    <property type="match status" value="1"/>
</dbReference>
<evidence type="ECO:0000256" key="9">
    <source>
        <dbReference type="ARBA" id="ARBA00023204"/>
    </source>
</evidence>
<dbReference type="Pfam" id="PF01653">
    <property type="entry name" value="DNA_ligase_aden"/>
    <property type="match status" value="1"/>
</dbReference>
<dbReference type="CDD" id="cd00114">
    <property type="entry name" value="LIGANc"/>
    <property type="match status" value="1"/>
</dbReference>
<dbReference type="Gene3D" id="3.30.470.30">
    <property type="entry name" value="DNA ligase/mRNA capping enzyme"/>
    <property type="match status" value="1"/>
</dbReference>
<evidence type="ECO:0000256" key="12">
    <source>
        <dbReference type="HAMAP-Rule" id="MF_01588"/>
    </source>
</evidence>
<dbReference type="InterPro" id="IPR036420">
    <property type="entry name" value="BRCT_dom_sf"/>
</dbReference>
<keyword evidence="4 12" id="KW-0479">Metal-binding</keyword>
<feature type="binding site" evidence="12">
    <location>
        <position position="421"/>
    </location>
    <ligand>
        <name>Zn(2+)</name>
        <dbReference type="ChEBI" id="CHEBI:29105"/>
    </ligand>
</feature>
<dbReference type="PROSITE" id="PS50172">
    <property type="entry name" value="BRCT"/>
    <property type="match status" value="1"/>
</dbReference>
<comment type="function">
    <text evidence="1 12">DNA ligase that catalyzes the formation of phosphodiester linkages between 5'-phosphoryl and 3'-hydroxyl groups in double-stranded DNA using NAD as a coenzyme and as the energy source for the reaction. It is essential for DNA replication and repair of damaged DNA.</text>
</comment>
<accession>A0A1H9NH62</accession>
<dbReference type="Pfam" id="PF03120">
    <property type="entry name" value="OB_DNA_ligase"/>
    <property type="match status" value="1"/>
</dbReference>
<dbReference type="AlphaFoldDB" id="A0A1H9NH62"/>
<dbReference type="Gene3D" id="1.10.150.20">
    <property type="entry name" value="5' to 3' exonuclease, C-terminal subdomain"/>
    <property type="match status" value="2"/>
</dbReference>
<dbReference type="SMART" id="SM00278">
    <property type="entry name" value="HhH1"/>
    <property type="match status" value="2"/>
</dbReference>
<dbReference type="HAMAP" id="MF_01588">
    <property type="entry name" value="DNA_ligase_A"/>
    <property type="match status" value="1"/>
</dbReference>
<evidence type="ECO:0000256" key="11">
    <source>
        <dbReference type="ARBA" id="ARBA00034005"/>
    </source>
</evidence>
<dbReference type="InterPro" id="IPR018239">
    <property type="entry name" value="DNA_ligase_AS"/>
</dbReference>